<dbReference type="Gene3D" id="3.40.50.300">
    <property type="entry name" value="P-loop containing nucleotide triphosphate hydrolases"/>
    <property type="match status" value="1"/>
</dbReference>
<dbReference type="InterPro" id="IPR027417">
    <property type="entry name" value="P-loop_NTPase"/>
</dbReference>
<dbReference type="InterPro" id="IPR009057">
    <property type="entry name" value="Homeodomain-like_sf"/>
</dbReference>
<evidence type="ECO:0000256" key="3">
    <source>
        <dbReference type="ARBA" id="ARBA00023015"/>
    </source>
</evidence>
<dbReference type="PROSITE" id="PS50112">
    <property type="entry name" value="PAS"/>
    <property type="match status" value="1"/>
</dbReference>
<reference evidence="8 9" key="1">
    <citation type="journal article" date="2019" name="Int. J. Syst. Evol. Microbiol.">
        <title>The Global Catalogue of Microorganisms (GCM) 10K type strain sequencing project: providing services to taxonomists for standard genome sequencing and annotation.</title>
        <authorList>
            <consortium name="The Broad Institute Genomics Platform"/>
            <consortium name="The Broad Institute Genome Sequencing Center for Infectious Disease"/>
            <person name="Wu L."/>
            <person name="Ma J."/>
        </authorList>
    </citation>
    <scope>NUCLEOTIDE SEQUENCE [LARGE SCALE GENOMIC DNA]</scope>
    <source>
        <strain evidence="8 9">JCM 1407</strain>
    </source>
</reference>
<dbReference type="Pfam" id="PF25601">
    <property type="entry name" value="AAA_lid_14"/>
    <property type="match status" value="1"/>
</dbReference>
<dbReference type="Pfam" id="PF00158">
    <property type="entry name" value="Sigma54_activat"/>
    <property type="match status" value="1"/>
</dbReference>
<dbReference type="InterPro" id="IPR025662">
    <property type="entry name" value="Sigma_54_int_dom_ATP-bd_1"/>
</dbReference>
<evidence type="ECO:0000256" key="1">
    <source>
        <dbReference type="ARBA" id="ARBA00022741"/>
    </source>
</evidence>
<dbReference type="PROSITE" id="PS00676">
    <property type="entry name" value="SIGMA54_INTERACT_2"/>
    <property type="match status" value="1"/>
</dbReference>
<dbReference type="SMART" id="SM00091">
    <property type="entry name" value="PAS"/>
    <property type="match status" value="1"/>
</dbReference>
<dbReference type="RefSeq" id="WP_343758138.1">
    <property type="nucleotide sequence ID" value="NZ_BAAACG010000001.1"/>
</dbReference>
<dbReference type="SUPFAM" id="SSF46689">
    <property type="entry name" value="Homeodomain-like"/>
    <property type="match status" value="1"/>
</dbReference>
<dbReference type="Gene3D" id="3.30.450.20">
    <property type="entry name" value="PAS domain"/>
    <property type="match status" value="1"/>
</dbReference>
<evidence type="ECO:0000256" key="2">
    <source>
        <dbReference type="ARBA" id="ARBA00022840"/>
    </source>
</evidence>
<dbReference type="InterPro" id="IPR035965">
    <property type="entry name" value="PAS-like_dom_sf"/>
</dbReference>
<evidence type="ECO:0000313" key="8">
    <source>
        <dbReference type="EMBL" id="GAA0732887.1"/>
    </source>
</evidence>
<dbReference type="InterPro" id="IPR058031">
    <property type="entry name" value="AAA_lid_NorR"/>
</dbReference>
<evidence type="ECO:0000313" key="9">
    <source>
        <dbReference type="Proteomes" id="UP001501510"/>
    </source>
</evidence>
<keyword evidence="1" id="KW-0547">Nucleotide-binding</keyword>
<feature type="domain" description="Sigma-54 factor interaction" evidence="6">
    <location>
        <begin position="274"/>
        <end position="504"/>
    </location>
</feature>
<keyword evidence="2" id="KW-0067">ATP-binding</keyword>
<accession>A0ABN1J9B7</accession>
<name>A0ABN1J9B7_9CLOT</name>
<dbReference type="Gene3D" id="1.10.8.60">
    <property type="match status" value="1"/>
</dbReference>
<dbReference type="SMART" id="SM00382">
    <property type="entry name" value="AAA"/>
    <property type="match status" value="1"/>
</dbReference>
<organism evidence="8 9">
    <name type="scientific">Clostridium oceanicum</name>
    <dbReference type="NCBI Taxonomy" id="1543"/>
    <lineage>
        <taxon>Bacteria</taxon>
        <taxon>Bacillati</taxon>
        <taxon>Bacillota</taxon>
        <taxon>Clostridia</taxon>
        <taxon>Eubacteriales</taxon>
        <taxon>Clostridiaceae</taxon>
        <taxon>Clostridium</taxon>
    </lineage>
</organism>
<evidence type="ECO:0000256" key="5">
    <source>
        <dbReference type="ARBA" id="ARBA00023163"/>
    </source>
</evidence>
<evidence type="ECO:0000256" key="4">
    <source>
        <dbReference type="ARBA" id="ARBA00023125"/>
    </source>
</evidence>
<proteinExistence type="predicted"/>
<dbReference type="PANTHER" id="PTHR32071">
    <property type="entry name" value="TRANSCRIPTIONAL REGULATORY PROTEIN"/>
    <property type="match status" value="1"/>
</dbReference>
<keyword evidence="3" id="KW-0805">Transcription regulation</keyword>
<dbReference type="Pfam" id="PF02954">
    <property type="entry name" value="HTH_8"/>
    <property type="match status" value="1"/>
</dbReference>
<dbReference type="PRINTS" id="PR01590">
    <property type="entry name" value="HTHFIS"/>
</dbReference>
<keyword evidence="9" id="KW-1185">Reference proteome</keyword>
<comment type="caution">
    <text evidence="8">The sequence shown here is derived from an EMBL/GenBank/DDBJ whole genome shotgun (WGS) entry which is preliminary data.</text>
</comment>
<dbReference type="PANTHER" id="PTHR32071:SF57">
    <property type="entry name" value="C4-DICARBOXYLATE TRANSPORT TRANSCRIPTIONAL REGULATORY PROTEIN DCTD"/>
    <property type="match status" value="1"/>
</dbReference>
<dbReference type="CDD" id="cd00009">
    <property type="entry name" value="AAA"/>
    <property type="match status" value="1"/>
</dbReference>
<gene>
    <name evidence="8" type="ORF">GCM10008906_03090</name>
</gene>
<dbReference type="PROSITE" id="PS50045">
    <property type="entry name" value="SIGMA54_INTERACT_4"/>
    <property type="match status" value="1"/>
</dbReference>
<dbReference type="InterPro" id="IPR002197">
    <property type="entry name" value="HTH_Fis"/>
</dbReference>
<evidence type="ECO:0000259" key="6">
    <source>
        <dbReference type="PROSITE" id="PS50045"/>
    </source>
</evidence>
<dbReference type="EMBL" id="BAAACG010000001">
    <property type="protein sequence ID" value="GAA0732887.1"/>
    <property type="molecule type" value="Genomic_DNA"/>
</dbReference>
<dbReference type="SUPFAM" id="SSF52540">
    <property type="entry name" value="P-loop containing nucleoside triphosphate hydrolases"/>
    <property type="match status" value="1"/>
</dbReference>
<dbReference type="InterPro" id="IPR003593">
    <property type="entry name" value="AAA+_ATPase"/>
</dbReference>
<dbReference type="InterPro" id="IPR025944">
    <property type="entry name" value="Sigma_54_int_dom_CS"/>
</dbReference>
<keyword evidence="5" id="KW-0804">Transcription</keyword>
<sequence length="577" mass="66376">MKNTKDYDCLFSQKYILKNDENKTLYNYEKFDLLKDCFNFAIENIKSIPNEGLLILSTERGYLISAYDFKNKSLVYEYEGMSFKEKATLSLNIHIRNKEINMVDENKYVLHFISNEKLNYIENMLNDISKSIEGIVKISRKHSYYGDMLLKAIDNVDDAITYCDKNGIVRYANKGCLEILDTNKEDVIGKDLREITTGKPILLEVLKNKKSIIDIEYILKYRGKAFRFINSGYPVYSDKGEILGAIDIYRTIERSRKFVSNMAGYQAFFSFDHIIGEDRKTVELLNIAKIFAKSDETILILGESGTGKELIAQSIHNYSNRKDGPFIALNCANFPNDLIDSELFGYSEGAFTGAKKGGKQGKFELASGGTLFLDEIGEMQIHLQAKLLRVLETKCITRIGGNNQVKIDVRIIAATNKNLEKLVEEGKFRRDLYYRLKVLCLETPNLRERGNDIILLAEYFIRHISSKLNKKNVKITDKGKDLLLKYSWPGNIRELENAMSRALFICDTNLITEETLIKAGIKDSEYHEIIKRDRIKINRQILIETMKKVKGNKKKAAEKLGISRPTLYKMLKRYDLD</sequence>
<protein>
    <submittedName>
        <fullName evidence="8">Uncharacterized protein</fullName>
    </submittedName>
</protein>
<feature type="domain" description="PAS" evidence="7">
    <location>
        <begin position="145"/>
        <end position="192"/>
    </location>
</feature>
<evidence type="ECO:0000259" key="7">
    <source>
        <dbReference type="PROSITE" id="PS50112"/>
    </source>
</evidence>
<dbReference type="SUPFAM" id="SSF55785">
    <property type="entry name" value="PYP-like sensor domain (PAS domain)"/>
    <property type="match status" value="1"/>
</dbReference>
<dbReference type="PROSITE" id="PS00675">
    <property type="entry name" value="SIGMA54_INTERACT_1"/>
    <property type="match status" value="1"/>
</dbReference>
<dbReference type="Proteomes" id="UP001501510">
    <property type="component" value="Unassembled WGS sequence"/>
</dbReference>
<dbReference type="InterPro" id="IPR025943">
    <property type="entry name" value="Sigma_54_int_dom_ATP-bd_2"/>
</dbReference>
<dbReference type="Gene3D" id="1.10.10.60">
    <property type="entry name" value="Homeodomain-like"/>
    <property type="match status" value="1"/>
</dbReference>
<dbReference type="Pfam" id="PF13426">
    <property type="entry name" value="PAS_9"/>
    <property type="match status" value="1"/>
</dbReference>
<dbReference type="InterPro" id="IPR000014">
    <property type="entry name" value="PAS"/>
</dbReference>
<dbReference type="InterPro" id="IPR002078">
    <property type="entry name" value="Sigma_54_int"/>
</dbReference>
<dbReference type="PROSITE" id="PS00688">
    <property type="entry name" value="SIGMA54_INTERACT_3"/>
    <property type="match status" value="1"/>
</dbReference>
<keyword evidence="4" id="KW-0238">DNA-binding</keyword>